<accession>A0A8T4L553</accession>
<reference evidence="4" key="2">
    <citation type="submission" date="2021-05" db="EMBL/GenBank/DDBJ databases">
        <title>Protein family content uncovers lineage relationships and bacterial pathway maintenance mechanisms in DPANN archaea.</title>
        <authorList>
            <person name="Castelle C.J."/>
            <person name="Meheust R."/>
            <person name="Jaffe A.L."/>
            <person name="Seitz K."/>
            <person name="Gong X."/>
            <person name="Baker B.J."/>
            <person name="Banfield J.F."/>
        </authorList>
    </citation>
    <scope>NUCLEOTIDE SEQUENCE</scope>
    <source>
        <strain evidence="4">RIFCSPLOWO2_01_FULL_43_13</strain>
    </source>
</reference>
<dbReference type="InterPro" id="IPR020568">
    <property type="entry name" value="Ribosomal_Su5_D2-typ_SF"/>
</dbReference>
<name>A0A8T4L553_9ARCH</name>
<comment type="caution">
    <text evidence="4">The sequence shown here is derived from an EMBL/GenBank/DDBJ whole genome shotgun (WGS) entry which is preliminary data.</text>
</comment>
<dbReference type="PRINTS" id="PR00830">
    <property type="entry name" value="ENDOLAPTASE"/>
</dbReference>
<dbReference type="AlphaFoldDB" id="A0A8T4L553"/>
<keyword evidence="2" id="KW-0472">Membrane</keyword>
<dbReference type="EMBL" id="JAGVWB010000039">
    <property type="protein sequence ID" value="MBS3058785.1"/>
    <property type="molecule type" value="Genomic_DNA"/>
</dbReference>
<reference evidence="4" key="1">
    <citation type="submission" date="2021-03" db="EMBL/GenBank/DDBJ databases">
        <authorList>
            <person name="Jaffe A."/>
        </authorList>
    </citation>
    <scope>NUCLEOTIDE SEQUENCE</scope>
    <source>
        <strain evidence="4">RIFCSPLOWO2_01_FULL_43_13</strain>
    </source>
</reference>
<dbReference type="GO" id="GO:0004252">
    <property type="term" value="F:serine-type endopeptidase activity"/>
    <property type="evidence" value="ECO:0007669"/>
    <property type="project" value="InterPro"/>
</dbReference>
<evidence type="ECO:0000256" key="2">
    <source>
        <dbReference type="SAM" id="Phobius"/>
    </source>
</evidence>
<protein>
    <recommendedName>
        <fullName evidence="3">Lon proteolytic domain-containing protein</fullName>
    </recommendedName>
</protein>
<feature type="transmembrane region" description="Helical" evidence="2">
    <location>
        <begin position="616"/>
        <end position="639"/>
    </location>
</feature>
<comment type="subcellular location">
    <subcellularLocation>
        <location evidence="1">Membrane</location>
        <topology evidence="1">Multi-pass membrane protein</topology>
    </subcellularLocation>
</comment>
<dbReference type="PROSITE" id="PS51786">
    <property type="entry name" value="LON_PROTEOLYTIC"/>
    <property type="match status" value="1"/>
</dbReference>
<dbReference type="InterPro" id="IPR027065">
    <property type="entry name" value="Lon_Prtase"/>
</dbReference>
<evidence type="ECO:0000259" key="3">
    <source>
        <dbReference type="PROSITE" id="PS51786"/>
    </source>
</evidence>
<dbReference type="GO" id="GO:0006508">
    <property type="term" value="P:proteolysis"/>
    <property type="evidence" value="ECO:0007669"/>
    <property type="project" value="InterPro"/>
</dbReference>
<sequence>MHFRNFLALFFLLAFSAQVLAVVESSQMKIFAVTTEGKGLSADLKLSIQPGSGRVWSSVAPLVGTTTQNAEIVAVELAKTYSSEVSDHDYLFEIKSEASVVEGPSAGSAMALLVVSALRDKKIPKEVGITGTIAEDGSVGPVGGIFEKSQEASRIGIKLFMIPEGEARQTVKLPSGVQNISLPDYALKEWGMKVVEVKNLDEALKLAFSNIEKIDVNTSPDSTRLVFVPLPIKQASSLQPLQKFTKGYLTETKALIESARNSLSTTLITDNSIINSLLSQLGDTEETVNEAQRLYDANYLYSAANYAFLARVNALTIKDIAENPSILSQDSTVLKVKIDSLKEKVQALDDEISKAIPVEGIEWYAASQQRLVWSRINLELISQPETVIIINGVQQGSDESVVKKIQDFEFAQGWYDIALAFYNFSRSSERFARPNDFFKKELDSYLVELENKIAVVQEEGNDDILRRVNSAKVQKEFEWYTGGVFDAVSALALIKGEGETEAKDYNSLELELDSKILAVDAELKDLNFQPVWANLYLDHARYYLNGARFYYSNAQESRAVEMLKSGVSLALLAESNLKAATQAIEHFSSIPETELVAGPGKAPFGVSVQVTPENNFLYYAIIILAIGLAGSLILLFIAVSKRSKGAGELRQFETLSERQKDLAHSYAQGKITAEEFLGESRKLSEKISSVEFSAKAKSRQTVELDYLHSKISGLERSISVLKRDHSLGRILDSDYDSALKN</sequence>
<evidence type="ECO:0000313" key="5">
    <source>
        <dbReference type="Proteomes" id="UP000680185"/>
    </source>
</evidence>
<keyword evidence="2" id="KW-0812">Transmembrane</keyword>
<evidence type="ECO:0000313" key="4">
    <source>
        <dbReference type="EMBL" id="MBS3058785.1"/>
    </source>
</evidence>
<dbReference type="Pfam" id="PF05362">
    <property type="entry name" value="Lon_C"/>
    <property type="match status" value="1"/>
</dbReference>
<feature type="non-terminal residue" evidence="4">
    <location>
        <position position="741"/>
    </location>
</feature>
<dbReference type="InterPro" id="IPR014721">
    <property type="entry name" value="Ribsml_uS5_D2-typ_fold_subgr"/>
</dbReference>
<feature type="domain" description="Lon proteolytic" evidence="3">
    <location>
        <begin position="96"/>
        <end position="210"/>
    </location>
</feature>
<dbReference type="GO" id="GO:0004176">
    <property type="term" value="F:ATP-dependent peptidase activity"/>
    <property type="evidence" value="ECO:0007669"/>
    <property type="project" value="InterPro"/>
</dbReference>
<evidence type="ECO:0000256" key="1">
    <source>
        <dbReference type="ARBA" id="ARBA00004141"/>
    </source>
</evidence>
<dbReference type="GO" id="GO:0016020">
    <property type="term" value="C:membrane"/>
    <property type="evidence" value="ECO:0007669"/>
    <property type="project" value="UniProtKB-SubCell"/>
</dbReference>
<dbReference type="PANTHER" id="PTHR10046">
    <property type="entry name" value="ATP DEPENDENT LON PROTEASE FAMILY MEMBER"/>
    <property type="match status" value="1"/>
</dbReference>
<keyword evidence="2" id="KW-1133">Transmembrane helix</keyword>
<organism evidence="4 5">
    <name type="scientific">Candidatus Iainarchaeum sp</name>
    <dbReference type="NCBI Taxonomy" id="3101447"/>
    <lineage>
        <taxon>Archaea</taxon>
        <taxon>Candidatus Iainarchaeota</taxon>
        <taxon>Candidatus Iainarchaeia</taxon>
        <taxon>Candidatus Iainarchaeales</taxon>
        <taxon>Candidatus Iainarchaeaceae</taxon>
        <taxon>Candidatus Iainarchaeum</taxon>
    </lineage>
</organism>
<dbReference type="GO" id="GO:0005524">
    <property type="term" value="F:ATP binding"/>
    <property type="evidence" value="ECO:0007669"/>
    <property type="project" value="InterPro"/>
</dbReference>
<dbReference type="SUPFAM" id="SSF54211">
    <property type="entry name" value="Ribosomal protein S5 domain 2-like"/>
    <property type="match status" value="1"/>
</dbReference>
<proteinExistence type="predicted"/>
<dbReference type="InterPro" id="IPR008269">
    <property type="entry name" value="Lon_proteolytic"/>
</dbReference>
<gene>
    <name evidence="4" type="ORF">J4478_05290</name>
</gene>
<dbReference type="Proteomes" id="UP000680185">
    <property type="component" value="Unassembled WGS sequence"/>
</dbReference>
<dbReference type="Gene3D" id="3.30.230.10">
    <property type="match status" value="1"/>
</dbReference>
<dbReference type="GO" id="GO:0030163">
    <property type="term" value="P:protein catabolic process"/>
    <property type="evidence" value="ECO:0007669"/>
    <property type="project" value="InterPro"/>
</dbReference>